<evidence type="ECO:0000313" key="1">
    <source>
        <dbReference type="EMBL" id="KAJ9118057.1"/>
    </source>
</evidence>
<gene>
    <name evidence="1" type="ORF">QFC24_006329</name>
</gene>
<evidence type="ECO:0000313" key="2">
    <source>
        <dbReference type="Proteomes" id="UP001234202"/>
    </source>
</evidence>
<dbReference type="EMBL" id="JASBWV010000030">
    <property type="protein sequence ID" value="KAJ9118057.1"/>
    <property type="molecule type" value="Genomic_DNA"/>
</dbReference>
<protein>
    <submittedName>
        <fullName evidence="1">Uncharacterized protein</fullName>
    </submittedName>
</protein>
<organism evidence="1 2">
    <name type="scientific">Naganishia onofrii</name>
    <dbReference type="NCBI Taxonomy" id="1851511"/>
    <lineage>
        <taxon>Eukaryota</taxon>
        <taxon>Fungi</taxon>
        <taxon>Dikarya</taxon>
        <taxon>Basidiomycota</taxon>
        <taxon>Agaricomycotina</taxon>
        <taxon>Tremellomycetes</taxon>
        <taxon>Filobasidiales</taxon>
        <taxon>Filobasidiaceae</taxon>
        <taxon>Naganishia</taxon>
    </lineage>
</organism>
<sequence>MTTPLKTWMRQMVDAAAGSGSGTEGTDDADQVVHVDPDHHEHEHHQLDNATISPSVQPTPGGTLDVTPAITKQEITATTNGQPSVLDDLFSKFTLASEKNEVKHGAAQRQRTEDDRADPAMQTLLGKLLAHSGPAASAGQNDSQGHRLGEASTGGEPDRGTNSQAGGVGKQEKQQALMNKLMSSLGATPSKAPLPEYPADKHPHGTIPPHLQHAGMPTTPSKQPAAPTGHAYDQSPRLHHPYSTINGAGLPVPTHNPALAGLTGHAHPGLSQPHFHGPLPPLQHQQHQQHMAGSPLPTPGALSHVTSNLLNILTPPRPTGATQFAHPSMLNGNAVHLSHMSGGNGMMDPSHSSGPQYPGTPSQHVGQPQHHLFSSFASPQPSMAQTQHYSAPPPPAMTTTGGPYTSHGPLPGPIQLPLHSGQPELNRILPYQMLPSHPAHAVETNNGYPMHGGHPPPPQYQQLHPAQMFSPPHQPASVVQAHPLLSLLNPRPDVQGMASPPTKSAKTADGLLAMLVGNGRHEGGNG</sequence>
<accession>A0ACC2X2E2</accession>
<dbReference type="Proteomes" id="UP001234202">
    <property type="component" value="Unassembled WGS sequence"/>
</dbReference>
<proteinExistence type="predicted"/>
<reference evidence="1" key="1">
    <citation type="submission" date="2023-04" db="EMBL/GenBank/DDBJ databases">
        <title>Draft Genome sequencing of Naganishia species isolated from polar environments using Oxford Nanopore Technology.</title>
        <authorList>
            <person name="Leo P."/>
            <person name="Venkateswaran K."/>
        </authorList>
    </citation>
    <scope>NUCLEOTIDE SEQUENCE</scope>
    <source>
        <strain evidence="1">DBVPG 5303</strain>
    </source>
</reference>
<name>A0ACC2X2E2_9TREE</name>
<comment type="caution">
    <text evidence="1">The sequence shown here is derived from an EMBL/GenBank/DDBJ whole genome shotgun (WGS) entry which is preliminary data.</text>
</comment>
<keyword evidence="2" id="KW-1185">Reference proteome</keyword>